<dbReference type="Proteomes" id="UP000789831">
    <property type="component" value="Unassembled WGS sequence"/>
</dbReference>
<dbReference type="EMBL" id="CAJVPL010002461">
    <property type="protein sequence ID" value="CAG8611001.1"/>
    <property type="molecule type" value="Genomic_DNA"/>
</dbReference>
<gene>
    <name evidence="1" type="ORF">AGERDE_LOCUS9589</name>
</gene>
<proteinExistence type="predicted"/>
<comment type="caution">
    <text evidence="1">The sequence shown here is derived from an EMBL/GenBank/DDBJ whole genome shotgun (WGS) entry which is preliminary data.</text>
</comment>
<name>A0A9N9CT13_9GLOM</name>
<protein>
    <submittedName>
        <fullName evidence="1">8615_t:CDS:1</fullName>
    </submittedName>
</protein>
<dbReference type="AlphaFoldDB" id="A0A9N9CT13"/>
<evidence type="ECO:0000313" key="1">
    <source>
        <dbReference type="EMBL" id="CAG8611001.1"/>
    </source>
</evidence>
<accession>A0A9N9CT13</accession>
<sequence length="63" mass="7525">MTKNRTFADNYLYGIVTTDFARLYTIELIEDALKEDLKEDPKEYYALRKSVKKILDYHGFVKE</sequence>
<reference evidence="1" key="1">
    <citation type="submission" date="2021-06" db="EMBL/GenBank/DDBJ databases">
        <authorList>
            <person name="Kallberg Y."/>
            <person name="Tangrot J."/>
            <person name="Rosling A."/>
        </authorList>
    </citation>
    <scope>NUCLEOTIDE SEQUENCE</scope>
    <source>
        <strain evidence="1">MT106</strain>
    </source>
</reference>
<evidence type="ECO:0000313" key="2">
    <source>
        <dbReference type="Proteomes" id="UP000789831"/>
    </source>
</evidence>
<organism evidence="1 2">
    <name type="scientific">Ambispora gerdemannii</name>
    <dbReference type="NCBI Taxonomy" id="144530"/>
    <lineage>
        <taxon>Eukaryota</taxon>
        <taxon>Fungi</taxon>
        <taxon>Fungi incertae sedis</taxon>
        <taxon>Mucoromycota</taxon>
        <taxon>Glomeromycotina</taxon>
        <taxon>Glomeromycetes</taxon>
        <taxon>Archaeosporales</taxon>
        <taxon>Ambisporaceae</taxon>
        <taxon>Ambispora</taxon>
    </lineage>
</organism>
<keyword evidence="2" id="KW-1185">Reference proteome</keyword>